<dbReference type="AlphaFoldDB" id="A0A023B922"/>
<evidence type="ECO:0000313" key="2">
    <source>
        <dbReference type="EMBL" id="EZG70941.1"/>
    </source>
</evidence>
<feature type="region of interest" description="Disordered" evidence="1">
    <location>
        <begin position="1"/>
        <end position="42"/>
    </location>
</feature>
<reference evidence="2" key="1">
    <citation type="submission" date="2013-12" db="EMBL/GenBank/DDBJ databases">
        <authorList>
            <person name="Omoto C.K."/>
            <person name="Sibley D."/>
            <person name="Venepally P."/>
            <person name="Hadjithomas M."/>
            <person name="Karamycheva S."/>
            <person name="Brunk B."/>
            <person name="Roos D."/>
            <person name="Caler E."/>
            <person name="Lorenzi H."/>
        </authorList>
    </citation>
    <scope>NUCLEOTIDE SEQUENCE</scope>
</reference>
<dbReference type="RefSeq" id="XP_011129856.1">
    <property type="nucleotide sequence ID" value="XM_011131554.1"/>
</dbReference>
<protein>
    <submittedName>
        <fullName evidence="2">Uncharacterized protein</fullName>
    </submittedName>
</protein>
<name>A0A023B922_GRENI</name>
<proteinExistence type="predicted"/>
<organism evidence="2 3">
    <name type="scientific">Gregarina niphandrodes</name>
    <name type="common">Septate eugregarine</name>
    <dbReference type="NCBI Taxonomy" id="110365"/>
    <lineage>
        <taxon>Eukaryota</taxon>
        <taxon>Sar</taxon>
        <taxon>Alveolata</taxon>
        <taxon>Apicomplexa</taxon>
        <taxon>Conoidasida</taxon>
        <taxon>Gregarinasina</taxon>
        <taxon>Eugregarinorida</taxon>
        <taxon>Gregarinidae</taxon>
        <taxon>Gregarina</taxon>
    </lineage>
</organism>
<dbReference type="EMBL" id="AFNH02000412">
    <property type="protein sequence ID" value="EZG70941.1"/>
    <property type="molecule type" value="Genomic_DNA"/>
</dbReference>
<sequence>MQVEAQQARTRTSASGPVKSNGRAAVGNSLVEDDDDVGPSVSELAKGMSLDFDDDDVGPTRVKGVELEFYKDTGAGLSILRRDDCEKIGVNGWGLLSDSKNLGSLKDCGGPSHLLYA</sequence>
<comment type="caution">
    <text evidence="2">The sequence shown here is derived from an EMBL/GenBank/DDBJ whole genome shotgun (WGS) entry which is preliminary data.</text>
</comment>
<feature type="compositionally biased region" description="Polar residues" evidence="1">
    <location>
        <begin position="1"/>
        <end position="15"/>
    </location>
</feature>
<dbReference type="GeneID" id="22911978"/>
<keyword evidence="3" id="KW-1185">Reference proteome</keyword>
<accession>A0A023B922</accession>
<dbReference type="VEuPathDB" id="CryptoDB:GNI_053900"/>
<evidence type="ECO:0000256" key="1">
    <source>
        <dbReference type="SAM" id="MobiDB-lite"/>
    </source>
</evidence>
<evidence type="ECO:0000313" key="3">
    <source>
        <dbReference type="Proteomes" id="UP000019763"/>
    </source>
</evidence>
<gene>
    <name evidence="2" type="ORF">GNI_053900</name>
</gene>
<dbReference type="Proteomes" id="UP000019763">
    <property type="component" value="Unassembled WGS sequence"/>
</dbReference>